<dbReference type="Proteomes" id="UP000225548">
    <property type="component" value="Unassembled WGS sequence"/>
</dbReference>
<dbReference type="PANTHER" id="PTHR46663">
    <property type="entry name" value="DIGUANYLATE CYCLASE DGCT-RELATED"/>
    <property type="match status" value="1"/>
</dbReference>
<dbReference type="PANTHER" id="PTHR46663:SF2">
    <property type="entry name" value="GGDEF DOMAIN-CONTAINING PROTEIN"/>
    <property type="match status" value="1"/>
</dbReference>
<feature type="transmembrane region" description="Helical" evidence="1">
    <location>
        <begin position="12"/>
        <end position="32"/>
    </location>
</feature>
<dbReference type="CDD" id="cd01949">
    <property type="entry name" value="GGDEF"/>
    <property type="match status" value="1"/>
</dbReference>
<evidence type="ECO:0000259" key="2">
    <source>
        <dbReference type="PROSITE" id="PS50887"/>
    </source>
</evidence>
<reference evidence="3 4" key="1">
    <citation type="submission" date="2017-10" db="EMBL/GenBank/DDBJ databases">
        <title>Sequencing the genomes of 1000 actinobacteria strains.</title>
        <authorList>
            <person name="Klenk H.-P."/>
        </authorList>
    </citation>
    <scope>NUCLEOTIDE SEQUENCE [LARGE SCALE GENOMIC DNA]</scope>
    <source>
        <strain evidence="3 4">DSM 18966</strain>
    </source>
</reference>
<dbReference type="Pfam" id="PF00990">
    <property type="entry name" value="GGDEF"/>
    <property type="match status" value="1"/>
</dbReference>
<feature type="transmembrane region" description="Helical" evidence="1">
    <location>
        <begin position="198"/>
        <end position="219"/>
    </location>
</feature>
<dbReference type="PROSITE" id="PS50887">
    <property type="entry name" value="GGDEF"/>
    <property type="match status" value="1"/>
</dbReference>
<evidence type="ECO:0000313" key="3">
    <source>
        <dbReference type="EMBL" id="PFG34359.1"/>
    </source>
</evidence>
<keyword evidence="1" id="KW-0812">Transmembrane</keyword>
<name>A0A2A9E803_9MICO</name>
<organism evidence="3 4">
    <name type="scientific">Sanguibacter antarcticus</name>
    <dbReference type="NCBI Taxonomy" id="372484"/>
    <lineage>
        <taxon>Bacteria</taxon>
        <taxon>Bacillati</taxon>
        <taxon>Actinomycetota</taxon>
        <taxon>Actinomycetes</taxon>
        <taxon>Micrococcales</taxon>
        <taxon>Sanguibacteraceae</taxon>
        <taxon>Sanguibacter</taxon>
    </lineage>
</organism>
<dbReference type="InterPro" id="IPR029787">
    <property type="entry name" value="Nucleotide_cyclase"/>
</dbReference>
<dbReference type="InterPro" id="IPR052163">
    <property type="entry name" value="DGC-Regulatory_Protein"/>
</dbReference>
<dbReference type="RefSeq" id="WP_098455405.1">
    <property type="nucleotide sequence ID" value="NZ_PDJG01000001.1"/>
</dbReference>
<evidence type="ECO:0000256" key="1">
    <source>
        <dbReference type="SAM" id="Phobius"/>
    </source>
</evidence>
<dbReference type="Gene3D" id="3.30.70.270">
    <property type="match status" value="1"/>
</dbReference>
<keyword evidence="1" id="KW-1133">Transmembrane helix</keyword>
<dbReference type="SUPFAM" id="SSF55073">
    <property type="entry name" value="Nucleotide cyclase"/>
    <property type="match status" value="1"/>
</dbReference>
<comment type="caution">
    <text evidence="3">The sequence shown here is derived from an EMBL/GenBank/DDBJ whole genome shotgun (WGS) entry which is preliminary data.</text>
</comment>
<feature type="transmembrane region" description="Helical" evidence="1">
    <location>
        <begin position="104"/>
        <end position="128"/>
    </location>
</feature>
<dbReference type="OrthoDB" id="3278283at2"/>
<dbReference type="EMBL" id="PDJG01000001">
    <property type="protein sequence ID" value="PFG34359.1"/>
    <property type="molecule type" value="Genomic_DNA"/>
</dbReference>
<feature type="transmembrane region" description="Helical" evidence="1">
    <location>
        <begin position="268"/>
        <end position="286"/>
    </location>
</feature>
<dbReference type="SMART" id="SM00267">
    <property type="entry name" value="GGDEF"/>
    <property type="match status" value="1"/>
</dbReference>
<dbReference type="AlphaFoldDB" id="A0A2A9E803"/>
<dbReference type="InterPro" id="IPR043128">
    <property type="entry name" value="Rev_trsase/Diguanyl_cyclase"/>
</dbReference>
<keyword evidence="4" id="KW-1185">Reference proteome</keyword>
<dbReference type="NCBIfam" id="TIGR00254">
    <property type="entry name" value="GGDEF"/>
    <property type="match status" value="1"/>
</dbReference>
<feature type="transmembrane region" description="Helical" evidence="1">
    <location>
        <begin position="298"/>
        <end position="316"/>
    </location>
</feature>
<evidence type="ECO:0000313" key="4">
    <source>
        <dbReference type="Proteomes" id="UP000225548"/>
    </source>
</evidence>
<accession>A0A2A9E803</accession>
<dbReference type="InterPro" id="IPR000160">
    <property type="entry name" value="GGDEF_dom"/>
</dbReference>
<feature type="transmembrane region" description="Helical" evidence="1">
    <location>
        <begin position="231"/>
        <end position="248"/>
    </location>
</feature>
<protein>
    <submittedName>
        <fullName evidence="3">Diguanylate cyclase (GGDEF)-like protein</fullName>
    </submittedName>
</protein>
<feature type="transmembrane region" description="Helical" evidence="1">
    <location>
        <begin position="74"/>
        <end position="92"/>
    </location>
</feature>
<feature type="transmembrane region" description="Helical" evidence="1">
    <location>
        <begin position="140"/>
        <end position="159"/>
    </location>
</feature>
<sequence>MSTSSTEGASARSARPAVGAIVAVAIIAPGGFLMMDGVLAAVVFFLSALLPSVAIAITMIVPSRRPEVTRPWRWALGGSLCLALDAAIWLLRTAEPSLPEGLAVVAQIAVLLGYTGLLVATVLLVLPAMRDDGGKAIDSAIFATGAAVLLWAGVVDTALTDRVVSSVDRSVALVGLLLVSGIAGAMGRAIVTSQRARFTLGCLALAALAAIVANMALLVNVDETTGVEAPWVGALWVLSNVTFAAAALRPQDLTFTASHRPRTQRLSYPHLGFLALALSLNPLLAAARESVGEEADQALLTTGTLVLVPLVLARVAQLARLQHRTEQELAHQATHDALTGLPNRRAADQHLDQTIRQVREGTLPGALLCFLDLDNFKDVNDEHGHHVGDQLLVAVAGRLQAVVRERDLVARFGGDEFILIIIGAPDVLRTETVARIHQALSAPVDLGSTTASAVASIGTAAVRRGNELSGEQLTSIADARMYAEKRRATHGIPVTPA</sequence>
<keyword evidence="1" id="KW-0472">Membrane</keyword>
<proteinExistence type="predicted"/>
<feature type="domain" description="GGDEF" evidence="2">
    <location>
        <begin position="364"/>
        <end position="497"/>
    </location>
</feature>
<gene>
    <name evidence="3" type="ORF">ATL42_2268</name>
</gene>
<feature type="transmembrane region" description="Helical" evidence="1">
    <location>
        <begin position="38"/>
        <end position="62"/>
    </location>
</feature>
<feature type="transmembrane region" description="Helical" evidence="1">
    <location>
        <begin position="171"/>
        <end position="191"/>
    </location>
</feature>